<gene>
    <name evidence="1" type="ordered locus">LHK_00812</name>
</gene>
<dbReference type="EMBL" id="CP001154">
    <property type="protein sequence ID" value="ACO73805.1"/>
    <property type="molecule type" value="Genomic_DNA"/>
</dbReference>
<evidence type="ECO:0000313" key="2">
    <source>
        <dbReference type="Proteomes" id="UP000002010"/>
    </source>
</evidence>
<sequence length="47" mass="5539">MDCLTVLFKSIDLYQALGIEAYLYLEWDIKTFINLEEGKCFSIQKKC</sequence>
<dbReference type="KEGG" id="lhk:LHK_00812"/>
<organism evidence="1 2">
    <name type="scientific">Laribacter hongkongensis (strain HLHK9)</name>
    <dbReference type="NCBI Taxonomy" id="557598"/>
    <lineage>
        <taxon>Bacteria</taxon>
        <taxon>Pseudomonadati</taxon>
        <taxon>Pseudomonadota</taxon>
        <taxon>Betaproteobacteria</taxon>
        <taxon>Neisseriales</taxon>
        <taxon>Aquaspirillaceae</taxon>
        <taxon>Laribacter</taxon>
    </lineage>
</organism>
<dbReference type="Proteomes" id="UP000002010">
    <property type="component" value="Chromosome"/>
</dbReference>
<proteinExistence type="predicted"/>
<protein>
    <submittedName>
        <fullName evidence="1">Uncharacterized protein</fullName>
    </submittedName>
</protein>
<dbReference type="HOGENOM" id="CLU_3169655_0_0_4"/>
<dbReference type="AlphaFoldDB" id="C1D4L1"/>
<reference evidence="1 2" key="1">
    <citation type="journal article" date="2009" name="PLoS Genet.">
        <title>The complete genome and proteome of Laribacter hongkongensis reveal potential mechanisms for adaptations to different temperatures and habitats.</title>
        <authorList>
            <person name="Woo P.C."/>
            <person name="Lau S.K."/>
            <person name="Tse H."/>
            <person name="Teng J.L."/>
            <person name="Curreem S.O."/>
            <person name="Tsang A.K."/>
            <person name="Fan R.Y."/>
            <person name="Wong G.K."/>
            <person name="Huang Y."/>
            <person name="Loman N.J."/>
            <person name="Snyder L.A."/>
            <person name="Cai J.J."/>
            <person name="Huang J.D."/>
            <person name="Mak W."/>
            <person name="Pallen M.J."/>
            <person name="Lok S."/>
            <person name="Yuen K.Y."/>
        </authorList>
    </citation>
    <scope>NUCLEOTIDE SEQUENCE [LARGE SCALE GENOMIC DNA]</scope>
    <source>
        <strain evidence="1 2">HLHK9</strain>
    </source>
</reference>
<keyword evidence="2" id="KW-1185">Reference proteome</keyword>
<accession>C1D4L1</accession>
<evidence type="ECO:0000313" key="1">
    <source>
        <dbReference type="EMBL" id="ACO73805.1"/>
    </source>
</evidence>
<name>C1D4L1_LARHH</name>